<evidence type="ECO:0000313" key="3">
    <source>
        <dbReference type="Proteomes" id="UP000054608"/>
    </source>
</evidence>
<feature type="region of interest" description="Disordered" evidence="1">
    <location>
        <begin position="246"/>
        <end position="271"/>
    </location>
</feature>
<feature type="region of interest" description="Disordered" evidence="1">
    <location>
        <begin position="704"/>
        <end position="723"/>
    </location>
</feature>
<dbReference type="EMBL" id="LNYT01000007">
    <property type="protein sequence ID" value="KTD48742.1"/>
    <property type="molecule type" value="Genomic_DNA"/>
</dbReference>
<proteinExistence type="predicted"/>
<dbReference type="STRING" id="458.Lrub_1093"/>
<organism evidence="2 3">
    <name type="scientific">Legionella rubrilucens</name>
    <dbReference type="NCBI Taxonomy" id="458"/>
    <lineage>
        <taxon>Bacteria</taxon>
        <taxon>Pseudomonadati</taxon>
        <taxon>Pseudomonadota</taxon>
        <taxon>Gammaproteobacteria</taxon>
        <taxon>Legionellales</taxon>
        <taxon>Legionellaceae</taxon>
        <taxon>Legionella</taxon>
    </lineage>
</organism>
<gene>
    <name evidence="2" type="primary">legC4_2</name>
    <name evidence="2" type="ORF">Lrub_1093</name>
</gene>
<reference evidence="2 3" key="1">
    <citation type="submission" date="2015-11" db="EMBL/GenBank/DDBJ databases">
        <title>Genomic analysis of 38 Legionella species identifies large and diverse effector repertoires.</title>
        <authorList>
            <person name="Burstein D."/>
            <person name="Amaro F."/>
            <person name="Zusman T."/>
            <person name="Lifshitz Z."/>
            <person name="Cohen O."/>
            <person name="Gilbert J.A."/>
            <person name="Pupko T."/>
            <person name="Shuman H.A."/>
            <person name="Segal G."/>
        </authorList>
    </citation>
    <scope>NUCLEOTIDE SEQUENCE [LARGE SCALE GENOMIC DNA]</scope>
    <source>
        <strain evidence="2 3">WA-270A-C2</strain>
    </source>
</reference>
<dbReference type="RefSeq" id="WP_133134011.1">
    <property type="nucleotide sequence ID" value="NZ_CAAAIN010000001.1"/>
</dbReference>
<dbReference type="PATRIC" id="fig|458.5.peg.1131"/>
<evidence type="ECO:0000313" key="2">
    <source>
        <dbReference type="EMBL" id="KTD48742.1"/>
    </source>
</evidence>
<sequence>MPKNTLFNFITYLKQSNPDAGKEFVLKKNSNSTDYYLVSLPTKEKIRVARDQGFLLLTDHHVSVYANQSKDNPNLSQYHYTAYFDDEKGVKYCLHVHFDGNNQLTRNPTLEKYLPDTDGEPVNCASQEKSFTALAMQWTNPIINGLKKQQHERINALREKYDSHMVELEKVLFNDQMKAKETQSLVDAAFELSTQLLLLVKSKALSKEHRFLEVMKKALKEPIKPSSQTMKSEAPDVEVDEMIDSPEDPEMFLPKDSRNDSGKAEQTPSVSHLDDFATIQDHWRALNDNDAIPQQIKKIEALLQRIAEFNLIHGDQVDWTCLKTLEELRMKVFSKGDVLFKRLVIGGQLDLAKDMPSFYHRLTPVYLALALQLEKEALLDFVVSHADMDVSHQTITVGKQTFSSAMQACIALSSHKNMSGCFSRLIQNGQSLLEVDEQGKPVILPVLIGNAHPLKQSLLANRDKTIDSLVFLKSMVSLLENYLNGGKADSTEKMLIHGVIEKFTKDIQLLQSMKLTPSLKKLRTNESAFETLYKNEMIVKLQKDPGITSLLAQLDFAAQPLLQRLKPNQLTASLHQASQWEEGFKQFINEVDLSQLNYEAFRTEVISLLKNTLSIIKKKDEALLLTEQLKKTQIPTKAARKDQARCKQLSDEIRELSKSNPFAKSLFVFDEPLSLNFIKDIQNSLNECTSLMSKMMELLNSDAFKPRPFENTSDSKETDNEADEFADVIFSADEEKDVSETARHAPGL</sequence>
<dbReference type="Proteomes" id="UP000054608">
    <property type="component" value="Unassembled WGS sequence"/>
</dbReference>
<name>A0A0W0XW95_9GAMM</name>
<evidence type="ECO:0000256" key="1">
    <source>
        <dbReference type="SAM" id="MobiDB-lite"/>
    </source>
</evidence>
<comment type="caution">
    <text evidence="2">The sequence shown here is derived from an EMBL/GenBank/DDBJ whole genome shotgun (WGS) entry which is preliminary data.</text>
</comment>
<feature type="compositionally biased region" description="Basic and acidic residues" evidence="1">
    <location>
        <begin position="253"/>
        <end position="263"/>
    </location>
</feature>
<dbReference type="AlphaFoldDB" id="A0A0W0XW95"/>
<protein>
    <submittedName>
        <fullName evidence="2">Coiled-coil-containing protein</fullName>
    </submittedName>
</protein>
<dbReference type="OrthoDB" id="5652557at2"/>
<keyword evidence="3" id="KW-1185">Reference proteome</keyword>
<feature type="compositionally biased region" description="Basic and acidic residues" evidence="1">
    <location>
        <begin position="704"/>
        <end position="719"/>
    </location>
</feature>
<accession>A0A0W0XW95</accession>